<dbReference type="SUPFAM" id="SSF53822">
    <property type="entry name" value="Periplasmic binding protein-like I"/>
    <property type="match status" value="1"/>
</dbReference>
<sequence length="390" mass="40958">MRIRHRSMATLAAVSLGATGCGPAGGSAADGDGPIKLGIMAGLQTNSYSHPWVPQGAKIAAAAVNDAGGIGGRKVEIVVCDDKGTPQGAALCAQKLLRQDKVLMMVGNDGNMEAGLVPTLKATKSISWASLGSSLDSLKNDRVYVLQPVLVQYWILPQMLPPATKKVAYVSSDSVIARESQKRATTYYPKSISISSVTLPATTADFQPACLKIKESGADTAVLAISAGQSPMLIQTCHQIGLTGLRWAIPSIEVSPQLTKTLMQLRQPNLGVLAYGGTVRKDFEADVAKYGPKVGGLTNPIADGVINAWLGVKLLTKVVPAAGGPDAEKIKAWLDKQKAFDTMGATAPIDFTATPVPAMPRIKNTSATRGEYQNGKPVVTEPKPYTIKTP</sequence>
<evidence type="ECO:0000259" key="5">
    <source>
        <dbReference type="Pfam" id="PF13458"/>
    </source>
</evidence>
<evidence type="ECO:0000313" key="7">
    <source>
        <dbReference type="Proteomes" id="UP001596074"/>
    </source>
</evidence>
<proteinExistence type="inferred from homology"/>
<organism evidence="6 7">
    <name type="scientific">Actinomadura rugatobispora</name>
    <dbReference type="NCBI Taxonomy" id="1994"/>
    <lineage>
        <taxon>Bacteria</taxon>
        <taxon>Bacillati</taxon>
        <taxon>Actinomycetota</taxon>
        <taxon>Actinomycetes</taxon>
        <taxon>Streptosporangiales</taxon>
        <taxon>Thermomonosporaceae</taxon>
        <taxon>Actinomadura</taxon>
    </lineage>
</organism>
<comment type="caution">
    <text evidence="6">The sequence shown here is derived from an EMBL/GenBank/DDBJ whole genome shotgun (WGS) entry which is preliminary data.</text>
</comment>
<dbReference type="EMBL" id="JBHSON010000137">
    <property type="protein sequence ID" value="MFC5754130.1"/>
    <property type="molecule type" value="Genomic_DNA"/>
</dbReference>
<dbReference type="PANTHER" id="PTHR30483">
    <property type="entry name" value="LEUCINE-SPECIFIC-BINDING PROTEIN"/>
    <property type="match status" value="1"/>
</dbReference>
<dbReference type="InterPro" id="IPR028081">
    <property type="entry name" value="Leu-bd"/>
</dbReference>
<evidence type="ECO:0000313" key="6">
    <source>
        <dbReference type="EMBL" id="MFC5754130.1"/>
    </source>
</evidence>
<gene>
    <name evidence="6" type="ORF">ACFPZN_51650</name>
</gene>
<dbReference type="Gene3D" id="3.40.50.2300">
    <property type="match status" value="2"/>
</dbReference>
<dbReference type="Proteomes" id="UP001596074">
    <property type="component" value="Unassembled WGS sequence"/>
</dbReference>
<evidence type="ECO:0000256" key="2">
    <source>
        <dbReference type="ARBA" id="ARBA00022729"/>
    </source>
</evidence>
<comment type="similarity">
    <text evidence="1">Belongs to the leucine-binding protein family.</text>
</comment>
<keyword evidence="2 4" id="KW-0732">Signal</keyword>
<accession>A0ABW1AIJ8</accession>
<keyword evidence="7" id="KW-1185">Reference proteome</keyword>
<dbReference type="PANTHER" id="PTHR30483:SF6">
    <property type="entry name" value="PERIPLASMIC BINDING PROTEIN OF ABC TRANSPORTER FOR NATURAL AMINO ACIDS"/>
    <property type="match status" value="1"/>
</dbReference>
<evidence type="ECO:0000256" key="1">
    <source>
        <dbReference type="ARBA" id="ARBA00010062"/>
    </source>
</evidence>
<reference evidence="7" key="1">
    <citation type="journal article" date="2019" name="Int. J. Syst. Evol. Microbiol.">
        <title>The Global Catalogue of Microorganisms (GCM) 10K type strain sequencing project: providing services to taxonomists for standard genome sequencing and annotation.</title>
        <authorList>
            <consortium name="The Broad Institute Genomics Platform"/>
            <consortium name="The Broad Institute Genome Sequencing Center for Infectious Disease"/>
            <person name="Wu L."/>
            <person name="Ma J."/>
        </authorList>
    </citation>
    <scope>NUCLEOTIDE SEQUENCE [LARGE SCALE GENOMIC DNA]</scope>
    <source>
        <strain evidence="7">KCTC 42087</strain>
    </source>
</reference>
<feature type="domain" description="Leucine-binding protein" evidence="5">
    <location>
        <begin position="53"/>
        <end position="352"/>
    </location>
</feature>
<feature type="signal peptide" evidence="4">
    <location>
        <begin position="1"/>
        <end position="24"/>
    </location>
</feature>
<name>A0ABW1AIJ8_9ACTN</name>
<dbReference type="RefSeq" id="WP_378291906.1">
    <property type="nucleotide sequence ID" value="NZ_JBHSON010000137.1"/>
</dbReference>
<dbReference type="InterPro" id="IPR028082">
    <property type="entry name" value="Peripla_BP_I"/>
</dbReference>
<dbReference type="InterPro" id="IPR051010">
    <property type="entry name" value="BCAA_transport"/>
</dbReference>
<feature type="region of interest" description="Disordered" evidence="3">
    <location>
        <begin position="365"/>
        <end position="390"/>
    </location>
</feature>
<protein>
    <submittedName>
        <fullName evidence="6">ABC transporter substrate-binding protein</fullName>
    </submittedName>
</protein>
<feature type="chain" id="PRO_5046911119" evidence="4">
    <location>
        <begin position="25"/>
        <end position="390"/>
    </location>
</feature>
<evidence type="ECO:0000256" key="4">
    <source>
        <dbReference type="SAM" id="SignalP"/>
    </source>
</evidence>
<evidence type="ECO:0000256" key="3">
    <source>
        <dbReference type="SAM" id="MobiDB-lite"/>
    </source>
</evidence>
<dbReference type="Pfam" id="PF13458">
    <property type="entry name" value="Peripla_BP_6"/>
    <property type="match status" value="1"/>
</dbReference>
<dbReference type="PROSITE" id="PS51257">
    <property type="entry name" value="PROKAR_LIPOPROTEIN"/>
    <property type="match status" value="1"/>
</dbReference>